<reference evidence="2" key="1">
    <citation type="journal article" date="2023" name="Front. Plant Sci.">
        <title>Chromosomal-level genome assembly of Melastoma candidum provides insights into trichome evolution.</title>
        <authorList>
            <person name="Zhong Y."/>
            <person name="Wu W."/>
            <person name="Sun C."/>
            <person name="Zou P."/>
            <person name="Liu Y."/>
            <person name="Dai S."/>
            <person name="Zhou R."/>
        </authorList>
    </citation>
    <scope>NUCLEOTIDE SEQUENCE [LARGE SCALE GENOMIC DNA]</scope>
</reference>
<accession>A0ACB9MZI3</accession>
<keyword evidence="2" id="KW-1185">Reference proteome</keyword>
<evidence type="ECO:0000313" key="1">
    <source>
        <dbReference type="EMBL" id="KAI4329519.1"/>
    </source>
</evidence>
<evidence type="ECO:0000313" key="2">
    <source>
        <dbReference type="Proteomes" id="UP001057402"/>
    </source>
</evidence>
<name>A0ACB9MZI3_9MYRT</name>
<sequence length="122" mass="13589">MKPLCCAIQTKETIHHQSSTYLICICSSQQGGRTIHEYIHKIQNFFRALICESMLATSLLLGLCFGSSSVHKHAIFSTGSICPTCPFSIDLLWIALLGFPKLITCINHCTIPLLLCMLEEFV</sequence>
<dbReference type="Proteomes" id="UP001057402">
    <property type="component" value="Chromosome 8"/>
</dbReference>
<protein>
    <submittedName>
        <fullName evidence="1">Uncharacterized protein</fullName>
    </submittedName>
</protein>
<organism evidence="1 2">
    <name type="scientific">Melastoma candidum</name>
    <dbReference type="NCBI Taxonomy" id="119954"/>
    <lineage>
        <taxon>Eukaryota</taxon>
        <taxon>Viridiplantae</taxon>
        <taxon>Streptophyta</taxon>
        <taxon>Embryophyta</taxon>
        <taxon>Tracheophyta</taxon>
        <taxon>Spermatophyta</taxon>
        <taxon>Magnoliopsida</taxon>
        <taxon>eudicotyledons</taxon>
        <taxon>Gunneridae</taxon>
        <taxon>Pentapetalae</taxon>
        <taxon>rosids</taxon>
        <taxon>malvids</taxon>
        <taxon>Myrtales</taxon>
        <taxon>Melastomataceae</taxon>
        <taxon>Melastomatoideae</taxon>
        <taxon>Melastomateae</taxon>
        <taxon>Melastoma</taxon>
    </lineage>
</organism>
<dbReference type="EMBL" id="CM042887">
    <property type="protein sequence ID" value="KAI4329519.1"/>
    <property type="molecule type" value="Genomic_DNA"/>
</dbReference>
<proteinExistence type="predicted"/>
<gene>
    <name evidence="1" type="ORF">MLD38_027900</name>
</gene>
<comment type="caution">
    <text evidence="1">The sequence shown here is derived from an EMBL/GenBank/DDBJ whole genome shotgun (WGS) entry which is preliminary data.</text>
</comment>